<dbReference type="CDD" id="cd02953">
    <property type="entry name" value="DsbDgamma"/>
    <property type="match status" value="1"/>
</dbReference>
<dbReference type="InterPro" id="IPR036249">
    <property type="entry name" value="Thioredoxin-like_sf"/>
</dbReference>
<feature type="domain" description="Cytochrome C biogenesis protein transmembrane" evidence="7">
    <location>
        <begin position="342"/>
        <end position="564"/>
    </location>
</feature>
<dbReference type="InterPro" id="IPR003834">
    <property type="entry name" value="Cyt_c_assmbl_TM_dom"/>
</dbReference>
<dbReference type="EMBL" id="CP121472">
    <property type="protein sequence ID" value="WPL15624.1"/>
    <property type="molecule type" value="Genomic_DNA"/>
</dbReference>
<dbReference type="GO" id="GO:0047134">
    <property type="term" value="F:protein-disulfide reductase [NAD(P)H] activity"/>
    <property type="evidence" value="ECO:0007669"/>
    <property type="project" value="UniProtKB-EC"/>
</dbReference>
<reference evidence="9 10" key="1">
    <citation type="journal article" date="2023" name="Microorganisms">
        <title>Thiorhodovibrio frisius and Trv. litoralis spp. nov., Two Novel Members from a Clade of Fastidious Purple Sulfur Bacteria That Exhibit Unique Red-Shifted Light-Harvesting Capabilities.</title>
        <authorList>
            <person name="Methner A."/>
            <person name="Kuzyk S.B."/>
            <person name="Petersen J."/>
            <person name="Bauer S."/>
            <person name="Brinkmann H."/>
            <person name="Sichau K."/>
            <person name="Wanner G."/>
            <person name="Wolf J."/>
            <person name="Neumann-Schaal M."/>
            <person name="Henke P."/>
            <person name="Tank M."/>
            <person name="Sproer C."/>
            <person name="Bunk B."/>
            <person name="Overmann J."/>
        </authorList>
    </citation>
    <scope>NUCLEOTIDE SEQUENCE [LARGE SCALE GENOMIC DNA]</scope>
    <source>
        <strain evidence="9 10">DSM 6702</strain>
    </source>
</reference>
<feature type="transmembrane region" description="Helical" evidence="6">
    <location>
        <begin position="551"/>
        <end position="568"/>
    </location>
</feature>
<evidence type="ECO:0000256" key="1">
    <source>
        <dbReference type="ARBA" id="ARBA00004141"/>
    </source>
</evidence>
<dbReference type="Pfam" id="PF02683">
    <property type="entry name" value="DsbD_TM"/>
    <property type="match status" value="1"/>
</dbReference>
<proteinExistence type="predicted"/>
<keyword evidence="10" id="KW-1185">Reference proteome</keyword>
<dbReference type="SUPFAM" id="SSF52833">
    <property type="entry name" value="Thioredoxin-like"/>
    <property type="match status" value="1"/>
</dbReference>
<evidence type="ECO:0000256" key="2">
    <source>
        <dbReference type="ARBA" id="ARBA00022692"/>
    </source>
</evidence>
<dbReference type="Proteomes" id="UP001432180">
    <property type="component" value="Chromosome"/>
</dbReference>
<accession>A0ABZ0S523</accession>
<keyword evidence="3" id="KW-0201">Cytochrome c-type biogenesis</keyword>
<organism evidence="9 10">
    <name type="scientific">Thiorhodovibrio winogradskyi</name>
    <dbReference type="NCBI Taxonomy" id="77007"/>
    <lineage>
        <taxon>Bacteria</taxon>
        <taxon>Pseudomonadati</taxon>
        <taxon>Pseudomonadota</taxon>
        <taxon>Gammaproteobacteria</taxon>
        <taxon>Chromatiales</taxon>
        <taxon>Chromatiaceae</taxon>
        <taxon>Thiorhodovibrio</taxon>
    </lineage>
</organism>
<feature type="domain" description="Thiol:disulfide interchange protein DsbD N-terminal" evidence="8">
    <location>
        <begin position="78"/>
        <end position="198"/>
    </location>
</feature>
<evidence type="ECO:0000256" key="5">
    <source>
        <dbReference type="ARBA" id="ARBA00023136"/>
    </source>
</evidence>
<feature type="transmembrane region" description="Helical" evidence="6">
    <location>
        <begin position="507"/>
        <end position="531"/>
    </location>
</feature>
<dbReference type="EC" id="1.8.1.8" evidence="9"/>
<feature type="transmembrane region" description="Helical" evidence="6">
    <location>
        <begin position="613"/>
        <end position="633"/>
    </location>
</feature>
<keyword evidence="2 6" id="KW-0812">Transmembrane</keyword>
<feature type="transmembrane region" description="Helical" evidence="6">
    <location>
        <begin position="574"/>
        <end position="593"/>
    </location>
</feature>
<evidence type="ECO:0000256" key="6">
    <source>
        <dbReference type="SAM" id="Phobius"/>
    </source>
</evidence>
<dbReference type="PANTHER" id="PTHR32234:SF3">
    <property type="entry name" value="SUPPRESSION OF COPPER SENSITIVITY PROTEIN"/>
    <property type="match status" value="1"/>
</dbReference>
<dbReference type="Pfam" id="PF11412">
    <property type="entry name" value="DsbD_N"/>
    <property type="match status" value="1"/>
</dbReference>
<name>A0ABZ0S523_9GAMM</name>
<feature type="transmembrane region" description="Helical" evidence="6">
    <location>
        <begin position="31"/>
        <end position="50"/>
    </location>
</feature>
<feature type="transmembrane region" description="Helical" evidence="6">
    <location>
        <begin position="426"/>
        <end position="452"/>
    </location>
</feature>
<evidence type="ECO:0000256" key="3">
    <source>
        <dbReference type="ARBA" id="ARBA00022748"/>
    </source>
</evidence>
<dbReference type="PANTHER" id="PTHR32234">
    <property type="entry name" value="THIOL:DISULFIDE INTERCHANGE PROTEIN DSBD"/>
    <property type="match status" value="1"/>
</dbReference>
<evidence type="ECO:0000313" key="10">
    <source>
        <dbReference type="Proteomes" id="UP001432180"/>
    </source>
</evidence>
<evidence type="ECO:0000313" key="9">
    <source>
        <dbReference type="EMBL" id="WPL15624.1"/>
    </source>
</evidence>
<gene>
    <name evidence="9" type="primary">dsbD_1</name>
    <name evidence="9" type="ORF">Thiowin_00530</name>
</gene>
<keyword evidence="5 6" id="KW-0472">Membrane</keyword>
<feature type="transmembrane region" description="Helical" evidence="6">
    <location>
        <begin position="337"/>
        <end position="364"/>
    </location>
</feature>
<dbReference type="Pfam" id="PF13899">
    <property type="entry name" value="Thioredoxin_7"/>
    <property type="match status" value="1"/>
</dbReference>
<evidence type="ECO:0000259" key="7">
    <source>
        <dbReference type="Pfam" id="PF02683"/>
    </source>
</evidence>
<comment type="subcellular location">
    <subcellularLocation>
        <location evidence="1">Membrane</location>
        <topology evidence="1">Multi-pass membrane protein</topology>
    </subcellularLocation>
</comment>
<evidence type="ECO:0000256" key="4">
    <source>
        <dbReference type="ARBA" id="ARBA00022989"/>
    </source>
</evidence>
<dbReference type="Gene3D" id="3.40.30.10">
    <property type="entry name" value="Glutaredoxin"/>
    <property type="match status" value="1"/>
</dbReference>
<feature type="transmembrane region" description="Helical" evidence="6">
    <location>
        <begin position="385"/>
        <end position="406"/>
    </location>
</feature>
<protein>
    <submittedName>
        <fullName evidence="9">Thiol:disulfide interchange protein DsbD</fullName>
        <ecNumber evidence="9">1.8.1.8</ecNumber>
    </submittedName>
</protein>
<sequence>MSLLKSNPPDCCRVGQWSGPVPFLNRLLNQLLIWLLIWLLILFAPAVALARAPADGLAPTPSGAALSGAEVVTPHLTARLLPEQSRVVPGDQIDLLLVFDLQPGWHTYWRNPGDSGEPPRLSWTLPEGVTAGPIQWPYPSRIPVGPLANYGYFDQALHLVSLSVDPDWPAGRDIPVELDVRWLVCEEHCIPESGQFALNLATAAVASEASAMPGDPMTAVLFEQARAALPKVLPADALMDPSGDPLLLRLSREGLPAGIQELEFFADAWGLIEHAAEQPWRLRGDWLELELTPGATPASVAPSGVLVATTAEGVRAWEFSASVQPLLPLADADAPALGLPLALAFALLGGLVLNLMPCVFPVLAIKLLGLAEQRDLGRAARAWHALLYSAGVLVFFTLLGVALLVLRAAGAAAGWGFQLQSPVFVALMAGLFLVLGLGLFGAFTLGTSLMGLGGGGRLLAENAPGQVRLDRAALAAFGTGALAALVAAPCTAPFMGAALGYALTQPWFAALAVILTLGLGMALPFALLSVFPAWARSLPRPGVWMERLKQLLAFPLFATTAWLLWVLAQQSGPSGLALVLTALLALVFGLWLLETARQDGHGWRRGWSLGLRLLALASVLAALGLIIQLSPLANPAAPAAGTGQAAESSHQLSAAPYSAAALESALDQGRPVFVNMTAAWCITCLVNERVALGTAQVARAFAEREVLYLKGDWTNHDPAISAYLNAFGRDGVPLYVYYAPGAKPEVLPQLLTPGLVVDALTTTSATGL</sequence>
<dbReference type="InterPro" id="IPR035671">
    <property type="entry name" value="DsbD_gamma"/>
</dbReference>
<evidence type="ECO:0000259" key="8">
    <source>
        <dbReference type="Pfam" id="PF11412"/>
    </source>
</evidence>
<keyword evidence="9" id="KW-0560">Oxidoreductase</keyword>
<feature type="transmembrane region" description="Helical" evidence="6">
    <location>
        <begin position="473"/>
        <end position="495"/>
    </location>
</feature>
<dbReference type="InterPro" id="IPR028250">
    <property type="entry name" value="DsbDN"/>
</dbReference>
<keyword evidence="4 6" id="KW-1133">Transmembrane helix</keyword>